<comment type="similarity">
    <text evidence="1">Belongs to the peptidase S1 family.</text>
</comment>
<keyword evidence="8" id="KW-1133">Transmembrane helix</keyword>
<evidence type="ECO:0000256" key="7">
    <source>
        <dbReference type="ARBA" id="ARBA00023157"/>
    </source>
</evidence>
<dbReference type="SMART" id="SM00020">
    <property type="entry name" value="Tryp_SPc"/>
    <property type="match status" value="1"/>
</dbReference>
<keyword evidence="2" id="KW-0645">Protease</keyword>
<dbReference type="InterPro" id="IPR001254">
    <property type="entry name" value="Trypsin_dom"/>
</dbReference>
<dbReference type="Gene3D" id="2.40.10.10">
    <property type="entry name" value="Trypsin-like serine proteases"/>
    <property type="match status" value="2"/>
</dbReference>
<keyword evidence="6" id="KW-0865">Zymogen</keyword>
<dbReference type="PANTHER" id="PTHR24276">
    <property type="entry name" value="POLYSERASE-RELATED"/>
    <property type="match status" value="1"/>
</dbReference>
<keyword evidence="8" id="KW-0812">Transmembrane</keyword>
<keyword evidence="7" id="KW-1015">Disulfide bond</keyword>
<evidence type="ECO:0000256" key="4">
    <source>
        <dbReference type="ARBA" id="ARBA00022801"/>
    </source>
</evidence>
<dbReference type="Pfam" id="PF00089">
    <property type="entry name" value="Trypsin"/>
    <property type="match status" value="1"/>
</dbReference>
<keyword evidence="5" id="KW-0720">Serine protease</keyword>
<dbReference type="Proteomes" id="UP000694904">
    <property type="component" value="Chromosome 2"/>
</dbReference>
<dbReference type="InterPro" id="IPR001314">
    <property type="entry name" value="Peptidase_S1A"/>
</dbReference>
<dbReference type="InterPro" id="IPR018114">
    <property type="entry name" value="TRYPSIN_HIS"/>
</dbReference>
<reference evidence="11" key="3">
    <citation type="submission" date="2025-08" db="UniProtKB">
        <authorList>
            <consortium name="RefSeq"/>
        </authorList>
    </citation>
    <scope>IDENTIFICATION</scope>
    <source>
        <tissue evidence="11">Whole organism</tissue>
    </source>
</reference>
<keyword evidence="10" id="KW-1185">Reference proteome</keyword>
<dbReference type="RefSeq" id="XP_017862854.1">
    <property type="nucleotide sequence ID" value="XM_018007365.1"/>
</dbReference>
<dbReference type="GeneID" id="108613696"/>
<name>A0ABM1P6L8_DROAR</name>
<dbReference type="PROSITE" id="PS50240">
    <property type="entry name" value="TRYPSIN_DOM"/>
    <property type="match status" value="1"/>
</dbReference>
<sequence>MEQAGADQSVFSWLSTMTQYKLWLFPLLFLVVLLLPRPAEPIVGGQNAAAGDAPYQISLQTLAGGHLCGGAIISGSWILTAGHCVSGWPADRLRVAMGSTRYSEPGAVHYPAAIYLHCNYDRPKYHSDIALLQLNESIAFDALTQPVQLVSESWPAGSSELLFTGWGTQSAGGSTPSQLQRVQQQHIPRTECEARLDGYEDVQLGACHVCVFRERNIGACHGDTGGPLVYKDQLVGILNFLVPCAQGVPDVFMDLRYYSEWIRRTMTGNGRCAGVQVQTIN</sequence>
<proteinExistence type="inferred from homology"/>
<dbReference type="InterPro" id="IPR050430">
    <property type="entry name" value="Peptidase_S1"/>
</dbReference>
<dbReference type="InterPro" id="IPR043504">
    <property type="entry name" value="Peptidase_S1_PA_chymotrypsin"/>
</dbReference>
<evidence type="ECO:0000313" key="11">
    <source>
        <dbReference type="RefSeq" id="XP_017862854.1"/>
    </source>
</evidence>
<gene>
    <name evidence="11" type="primary">LOC108613696</name>
</gene>
<evidence type="ECO:0000256" key="3">
    <source>
        <dbReference type="ARBA" id="ARBA00022729"/>
    </source>
</evidence>
<reference evidence="10" key="1">
    <citation type="journal article" date="1997" name="Nucleic Acids Res.">
        <title>tRNAscan-SE: a program for improved detection of transfer RNA genes in genomic sequence.</title>
        <authorList>
            <person name="Lowe T.M."/>
            <person name="Eddy S.R."/>
        </authorList>
    </citation>
    <scope>NUCLEOTIDE SEQUENCE [LARGE SCALE GENOMIC DNA]</scope>
</reference>
<evidence type="ECO:0000256" key="1">
    <source>
        <dbReference type="ARBA" id="ARBA00007664"/>
    </source>
</evidence>
<organism evidence="10 11">
    <name type="scientific">Drosophila arizonae</name>
    <name type="common">Fruit fly</name>
    <dbReference type="NCBI Taxonomy" id="7263"/>
    <lineage>
        <taxon>Eukaryota</taxon>
        <taxon>Metazoa</taxon>
        <taxon>Ecdysozoa</taxon>
        <taxon>Arthropoda</taxon>
        <taxon>Hexapoda</taxon>
        <taxon>Insecta</taxon>
        <taxon>Pterygota</taxon>
        <taxon>Neoptera</taxon>
        <taxon>Endopterygota</taxon>
        <taxon>Diptera</taxon>
        <taxon>Brachycera</taxon>
        <taxon>Muscomorpha</taxon>
        <taxon>Ephydroidea</taxon>
        <taxon>Drosophilidae</taxon>
        <taxon>Drosophila</taxon>
    </lineage>
</organism>
<feature type="domain" description="Peptidase S1" evidence="9">
    <location>
        <begin position="42"/>
        <end position="267"/>
    </location>
</feature>
<dbReference type="PRINTS" id="PR00722">
    <property type="entry name" value="CHYMOTRYPSIN"/>
</dbReference>
<dbReference type="SUPFAM" id="SSF50494">
    <property type="entry name" value="Trypsin-like serine proteases"/>
    <property type="match status" value="1"/>
</dbReference>
<feature type="transmembrane region" description="Helical" evidence="8">
    <location>
        <begin position="20"/>
        <end position="36"/>
    </location>
</feature>
<evidence type="ECO:0000256" key="6">
    <source>
        <dbReference type="ARBA" id="ARBA00023145"/>
    </source>
</evidence>
<reference evidence="10" key="2">
    <citation type="journal article" date="2016" name="G3 (Bethesda)">
        <title>Genome Evolution in Three Species of Cactophilic Drosophila.</title>
        <authorList>
            <person name="Sanchez-Flores A."/>
            <person name="Penazola F."/>
            <person name="Carpinteyro-Ponce J."/>
            <person name="Nazario-Yepiz N."/>
            <person name="Abreu-Goodger C."/>
            <person name="Machado C.A."/>
            <person name="Markow T.A."/>
        </authorList>
    </citation>
    <scope>NUCLEOTIDE SEQUENCE [LARGE SCALE GENOMIC DNA]</scope>
</reference>
<evidence type="ECO:0000256" key="8">
    <source>
        <dbReference type="SAM" id="Phobius"/>
    </source>
</evidence>
<accession>A0ABM1P6L8</accession>
<dbReference type="InterPro" id="IPR009003">
    <property type="entry name" value="Peptidase_S1_PA"/>
</dbReference>
<evidence type="ECO:0000313" key="10">
    <source>
        <dbReference type="Proteomes" id="UP000694904"/>
    </source>
</evidence>
<evidence type="ECO:0000256" key="2">
    <source>
        <dbReference type="ARBA" id="ARBA00022670"/>
    </source>
</evidence>
<evidence type="ECO:0000256" key="5">
    <source>
        <dbReference type="ARBA" id="ARBA00022825"/>
    </source>
</evidence>
<dbReference type="PROSITE" id="PS00134">
    <property type="entry name" value="TRYPSIN_HIS"/>
    <property type="match status" value="1"/>
</dbReference>
<protein>
    <submittedName>
        <fullName evidence="11">Chymotrypsin-2</fullName>
    </submittedName>
</protein>
<keyword evidence="8" id="KW-0472">Membrane</keyword>
<keyword evidence="4" id="KW-0378">Hydrolase</keyword>
<evidence type="ECO:0000259" key="9">
    <source>
        <dbReference type="PROSITE" id="PS50240"/>
    </source>
</evidence>
<keyword evidence="3" id="KW-0732">Signal</keyword>
<dbReference type="CDD" id="cd00190">
    <property type="entry name" value="Tryp_SPc"/>
    <property type="match status" value="1"/>
</dbReference>
<dbReference type="PANTHER" id="PTHR24276:SF96">
    <property type="entry name" value="PEPTIDASE S1 DOMAIN-CONTAINING PROTEIN"/>
    <property type="match status" value="1"/>
</dbReference>